<dbReference type="SFLD" id="SFLDS00019">
    <property type="entry name" value="Glutathione_Transferase_(cytos"/>
    <property type="match status" value="1"/>
</dbReference>
<dbReference type="AlphaFoldDB" id="A0A6I6CWN3"/>
<keyword evidence="4" id="KW-1185">Reference proteome</keyword>
<dbReference type="Pfam" id="PF00043">
    <property type="entry name" value="GST_C"/>
    <property type="match status" value="1"/>
</dbReference>
<dbReference type="SFLD" id="SFLDG00358">
    <property type="entry name" value="Main_(cytGST)"/>
    <property type="match status" value="1"/>
</dbReference>
<dbReference type="InterPro" id="IPR040079">
    <property type="entry name" value="Glutathione_S-Trfase"/>
</dbReference>
<dbReference type="InterPro" id="IPR050983">
    <property type="entry name" value="GST_Omega/HSP26"/>
</dbReference>
<dbReference type="InterPro" id="IPR004045">
    <property type="entry name" value="Glutathione_S-Trfase_N"/>
</dbReference>
<dbReference type="PANTHER" id="PTHR43968">
    <property type="match status" value="1"/>
</dbReference>
<dbReference type="GO" id="GO:0005737">
    <property type="term" value="C:cytoplasm"/>
    <property type="evidence" value="ECO:0007669"/>
    <property type="project" value="TreeGrafter"/>
</dbReference>
<protein>
    <submittedName>
        <fullName evidence="3">Stringent starvation protein A</fullName>
    </submittedName>
</protein>
<dbReference type="RefSeq" id="WP_136866137.1">
    <property type="nucleotide sequence ID" value="NZ_CP046415.1"/>
</dbReference>
<dbReference type="InterPro" id="IPR004046">
    <property type="entry name" value="GST_C"/>
</dbReference>
<evidence type="ECO:0000313" key="4">
    <source>
        <dbReference type="Proteomes" id="UP000427716"/>
    </source>
</evidence>
<evidence type="ECO:0000313" key="3">
    <source>
        <dbReference type="EMBL" id="QGT78539.1"/>
    </source>
</evidence>
<evidence type="ECO:0000259" key="2">
    <source>
        <dbReference type="PROSITE" id="PS50405"/>
    </source>
</evidence>
<feature type="domain" description="GST N-terminal" evidence="1">
    <location>
        <begin position="8"/>
        <end position="86"/>
    </location>
</feature>
<name>A0A6I6CWN3_9GAMM</name>
<dbReference type="PANTHER" id="PTHR43968:SF6">
    <property type="entry name" value="GLUTATHIONE S-TRANSFERASE OMEGA"/>
    <property type="match status" value="1"/>
</dbReference>
<dbReference type="SUPFAM" id="SSF47616">
    <property type="entry name" value="GST C-terminal domain-like"/>
    <property type="match status" value="1"/>
</dbReference>
<dbReference type="InterPro" id="IPR036282">
    <property type="entry name" value="Glutathione-S-Trfase_C_sf"/>
</dbReference>
<dbReference type="Gene3D" id="1.20.1050.10">
    <property type="match status" value="1"/>
</dbReference>
<dbReference type="InterPro" id="IPR036249">
    <property type="entry name" value="Thioredoxin-like_sf"/>
</dbReference>
<organism evidence="3 4">
    <name type="scientific">Guyparkeria halophila</name>
    <dbReference type="NCBI Taxonomy" id="47960"/>
    <lineage>
        <taxon>Bacteria</taxon>
        <taxon>Pseudomonadati</taxon>
        <taxon>Pseudomonadota</taxon>
        <taxon>Gammaproteobacteria</taxon>
        <taxon>Chromatiales</taxon>
        <taxon>Thioalkalibacteraceae</taxon>
        <taxon>Guyparkeria</taxon>
    </lineage>
</organism>
<sequence length="208" mass="23745">MATVNRRSVMTLFTSPDSPDCHRTRIVLAEKELTAEIIDLSEQEPPEDFHDLSPEGTVPVLADRDLVLTNARVIMEYLDERFPHPPLMPVDPVSRAKVRTALYRIEKDWYGLLPEFERGEKTVARARKQLKEELLSAAPIFSAMPFFMSEEFSLADVTLAALLWYLPKYGIELSGPGAKPILDYMDRVFSRPTFQASLTEVEREMREG</sequence>
<gene>
    <name evidence="3" type="ORF">GM160_06310</name>
</gene>
<dbReference type="InterPro" id="IPR034342">
    <property type="entry name" value="SspA_C"/>
</dbReference>
<feature type="domain" description="GST C-terminal" evidence="2">
    <location>
        <begin position="91"/>
        <end position="208"/>
    </location>
</feature>
<dbReference type="KEGG" id="ghl:GM160_06310"/>
<reference evidence="3 4" key="1">
    <citation type="submission" date="2019-11" db="EMBL/GenBank/DDBJ databases">
        <authorList>
            <person name="Zhang J."/>
            <person name="Sun C."/>
        </authorList>
    </citation>
    <scope>NUCLEOTIDE SEQUENCE [LARGE SCALE GENOMIC DNA]</scope>
    <source>
        <strain evidence="4">sp2</strain>
    </source>
</reference>
<dbReference type="PROSITE" id="PS50405">
    <property type="entry name" value="GST_CTER"/>
    <property type="match status" value="1"/>
</dbReference>
<dbReference type="InterPro" id="IPR010987">
    <property type="entry name" value="Glutathione-S-Trfase_C-like"/>
</dbReference>
<dbReference type="Pfam" id="PF13417">
    <property type="entry name" value="GST_N_3"/>
    <property type="match status" value="1"/>
</dbReference>
<accession>A0A6I6CWN3</accession>
<dbReference type="CDD" id="cd03186">
    <property type="entry name" value="GST_C_SspA"/>
    <property type="match status" value="1"/>
</dbReference>
<evidence type="ECO:0000259" key="1">
    <source>
        <dbReference type="PROSITE" id="PS50404"/>
    </source>
</evidence>
<proteinExistence type="predicted"/>
<dbReference type="Proteomes" id="UP000427716">
    <property type="component" value="Chromosome"/>
</dbReference>
<dbReference type="Gene3D" id="3.40.30.10">
    <property type="entry name" value="Glutaredoxin"/>
    <property type="match status" value="1"/>
</dbReference>
<dbReference type="PROSITE" id="PS50404">
    <property type="entry name" value="GST_NTER"/>
    <property type="match status" value="1"/>
</dbReference>
<dbReference type="SUPFAM" id="SSF52833">
    <property type="entry name" value="Thioredoxin-like"/>
    <property type="match status" value="1"/>
</dbReference>
<dbReference type="EMBL" id="CP046415">
    <property type="protein sequence ID" value="QGT78539.1"/>
    <property type="molecule type" value="Genomic_DNA"/>
</dbReference>